<evidence type="ECO:0000313" key="3">
    <source>
        <dbReference type="EMBL" id="QJA71822.1"/>
    </source>
</evidence>
<dbReference type="Gene3D" id="3.90.320.10">
    <property type="match status" value="1"/>
</dbReference>
<feature type="domain" description="PD-(D/E)XK endonuclease-like" evidence="2">
    <location>
        <begin position="73"/>
        <end position="350"/>
    </location>
</feature>
<dbReference type="Pfam" id="PF12705">
    <property type="entry name" value="PDDEXK_1"/>
    <property type="match status" value="1"/>
</dbReference>
<accession>A0A6M3JRV5</accession>
<evidence type="ECO:0000259" key="2">
    <source>
        <dbReference type="Pfam" id="PF12705"/>
    </source>
</evidence>
<dbReference type="InterPro" id="IPR038726">
    <property type="entry name" value="PDDEXK_AddAB-type"/>
</dbReference>
<sequence>MTKTESRHAQKIRKRRDGSVIEPKKPKNPGTSPDPNGVRALKEELYLCDEFPTKASLEAEVTFWDATTASWVSKCPRHGEYAVKYAVEPPSESYILNAGKALHAALESWYVSGDTELALGELSYTWGHDRDWRLPQGHDCAHLHLGHLEVVFKNYVDWARKHDKFKPLVVRLEDLDMTDVVAAVWKLTPDNKVVLAESKLVMRFDVDGEDFLYSGRPDLPVQHSGRMYIFDHKTRPGAKSWLSDYWAAQFTHSNQLRGYCAMVDKLLPGMKISGALVNAVYAGENATKSTTKATKFARYGPYIYSPAIQQEAIKNQYYWKLMMDVYEELGYYPQNTGDACKYCAYTKLCEKSPRVRKSLLTNQTEFVKKTWKFLDS</sequence>
<dbReference type="EMBL" id="MT141902">
    <property type="protein sequence ID" value="QJA71822.1"/>
    <property type="molecule type" value="Genomic_DNA"/>
</dbReference>
<gene>
    <name evidence="3" type="ORF">MM415A03029_0009</name>
</gene>
<proteinExistence type="predicted"/>
<dbReference type="AlphaFoldDB" id="A0A6M3JRV5"/>
<reference evidence="3" key="1">
    <citation type="submission" date="2020-03" db="EMBL/GenBank/DDBJ databases">
        <title>The deep terrestrial virosphere.</title>
        <authorList>
            <person name="Holmfeldt K."/>
            <person name="Nilsson E."/>
            <person name="Simone D."/>
            <person name="Lopez-Fernandez M."/>
            <person name="Wu X."/>
            <person name="de Brujin I."/>
            <person name="Lundin D."/>
            <person name="Andersson A."/>
            <person name="Bertilsson S."/>
            <person name="Dopson M."/>
        </authorList>
    </citation>
    <scope>NUCLEOTIDE SEQUENCE</scope>
    <source>
        <strain evidence="3">MM415A03029</strain>
    </source>
</reference>
<name>A0A6M3JRV5_9ZZZZ</name>
<feature type="region of interest" description="Disordered" evidence="1">
    <location>
        <begin position="1"/>
        <end position="37"/>
    </location>
</feature>
<protein>
    <submittedName>
        <fullName evidence="3">Putative PD-(D/E)XK nuclease superfamily protein</fullName>
    </submittedName>
</protein>
<dbReference type="InterPro" id="IPR011604">
    <property type="entry name" value="PDDEXK-like_dom_sf"/>
</dbReference>
<evidence type="ECO:0000256" key="1">
    <source>
        <dbReference type="SAM" id="MobiDB-lite"/>
    </source>
</evidence>
<organism evidence="3">
    <name type="scientific">viral metagenome</name>
    <dbReference type="NCBI Taxonomy" id="1070528"/>
    <lineage>
        <taxon>unclassified sequences</taxon>
        <taxon>metagenomes</taxon>
        <taxon>organismal metagenomes</taxon>
    </lineage>
</organism>